<feature type="region of interest" description="Disordered" evidence="6">
    <location>
        <begin position="299"/>
        <end position="344"/>
    </location>
</feature>
<protein>
    <submittedName>
        <fullName evidence="8">Heterogeneous nuclear ribonucleoprotein H2</fullName>
    </submittedName>
</protein>
<dbReference type="PROSITE" id="PS50102">
    <property type="entry name" value="RRM"/>
    <property type="match status" value="2"/>
</dbReference>
<keyword evidence="4 5" id="KW-0694">RNA-binding</keyword>
<dbReference type="GO" id="GO:0006397">
    <property type="term" value="P:mRNA processing"/>
    <property type="evidence" value="ECO:0007669"/>
    <property type="project" value="UniProtKB-KW"/>
</dbReference>
<dbReference type="InterPro" id="IPR050666">
    <property type="entry name" value="ESRP"/>
</dbReference>
<sequence length="488" mass="54519">MSSGSGDHEEEGYVVKVRGLPWSTTVDEIMKFFGDCSISNGKNGVHMTTSREGRPSGEAYVEMDTPEDIEKACKRDRDHMGHRYIEVFKAKRGEMEWVVKRSGLNLENAMDDGCVRLRGLPFGCSKEEIAQFFSGLEILPNGISLPTDYTGRSTGEAYVQFVNKDVAERALQKHKEKIGHRWGTERKYCGPNYLYLWVGVGGREIAPYHHHQIPWEMGRACQSSVAYVKLIIYVNQNARSSAKGCNRERSLPEDRRRRMGLWGTYIEIFRSSLSEVRASIGPKMRGGPMGGFNQRPAPYTRGDRFGGMNRFSNNGRGSRNRDFDNGPWGSGNNYGSRGGNMGMRGSMDMKGGNYRGNNDSWGGNSGVYSIHMRGLPFKATEQDIADFFRPIEPVNVRIILENGGRPSGEADVEFATHEEALKAMCKDKSHMSHRYIELFMNSSSGSSNMSLSGIGNFCGGLSNNFRQGYSPNNRTFNSQLGGSNYNSF</sequence>
<proteinExistence type="predicted"/>
<dbReference type="CDD" id="cd12503">
    <property type="entry name" value="RRM1_hnRNPH_GRSF1_like"/>
    <property type="match status" value="1"/>
</dbReference>
<feature type="compositionally biased region" description="Low complexity" evidence="6">
    <location>
        <begin position="306"/>
        <end position="317"/>
    </location>
</feature>
<evidence type="ECO:0000313" key="8">
    <source>
        <dbReference type="EMBL" id="KYM83610.1"/>
    </source>
</evidence>
<dbReference type="Proteomes" id="UP000078540">
    <property type="component" value="Unassembled WGS sequence"/>
</dbReference>
<feature type="domain" description="RRM" evidence="7">
    <location>
        <begin position="368"/>
        <end position="443"/>
    </location>
</feature>
<dbReference type="InterPro" id="IPR012677">
    <property type="entry name" value="Nucleotide-bd_a/b_plait_sf"/>
</dbReference>
<dbReference type="InterPro" id="IPR000504">
    <property type="entry name" value="RRM_dom"/>
</dbReference>
<dbReference type="SMART" id="SM00360">
    <property type="entry name" value="RRM"/>
    <property type="match status" value="3"/>
</dbReference>
<evidence type="ECO:0000313" key="9">
    <source>
        <dbReference type="Proteomes" id="UP000078540"/>
    </source>
</evidence>
<dbReference type="CDD" id="cd12506">
    <property type="entry name" value="RRM3_hnRNPH_CRSF1_like"/>
    <property type="match status" value="1"/>
</dbReference>
<dbReference type="AlphaFoldDB" id="A0A195BG70"/>
<reference evidence="8 9" key="1">
    <citation type="submission" date="2015-09" db="EMBL/GenBank/DDBJ databases">
        <title>Atta colombica WGS genome.</title>
        <authorList>
            <person name="Nygaard S."/>
            <person name="Hu H."/>
            <person name="Boomsma J."/>
            <person name="Zhang G."/>
        </authorList>
    </citation>
    <scope>NUCLEOTIDE SEQUENCE [LARGE SCALE GENOMIC DNA]</scope>
    <source>
        <strain evidence="8">Treedump-2</strain>
        <tissue evidence="8">Whole body</tissue>
    </source>
</reference>
<accession>A0A195BG70</accession>
<dbReference type="SUPFAM" id="SSF54928">
    <property type="entry name" value="RNA-binding domain, RBD"/>
    <property type="match status" value="2"/>
</dbReference>
<evidence type="ECO:0000256" key="6">
    <source>
        <dbReference type="SAM" id="MobiDB-lite"/>
    </source>
</evidence>
<evidence type="ECO:0000256" key="3">
    <source>
        <dbReference type="ARBA" id="ARBA00022737"/>
    </source>
</evidence>
<organism evidence="8 9">
    <name type="scientific">Atta colombica</name>
    <dbReference type="NCBI Taxonomy" id="520822"/>
    <lineage>
        <taxon>Eukaryota</taxon>
        <taxon>Metazoa</taxon>
        <taxon>Ecdysozoa</taxon>
        <taxon>Arthropoda</taxon>
        <taxon>Hexapoda</taxon>
        <taxon>Insecta</taxon>
        <taxon>Pterygota</taxon>
        <taxon>Neoptera</taxon>
        <taxon>Endopterygota</taxon>
        <taxon>Hymenoptera</taxon>
        <taxon>Apocrita</taxon>
        <taxon>Aculeata</taxon>
        <taxon>Formicoidea</taxon>
        <taxon>Formicidae</taxon>
        <taxon>Myrmicinae</taxon>
        <taxon>Atta</taxon>
    </lineage>
</organism>
<keyword evidence="3" id="KW-0677">Repeat</keyword>
<evidence type="ECO:0000259" key="7">
    <source>
        <dbReference type="PROSITE" id="PS50102"/>
    </source>
</evidence>
<feature type="domain" description="RRM" evidence="7">
    <location>
        <begin position="13"/>
        <end position="92"/>
    </location>
</feature>
<keyword evidence="9" id="KW-1185">Reference proteome</keyword>
<dbReference type="GO" id="GO:0003723">
    <property type="term" value="F:RNA binding"/>
    <property type="evidence" value="ECO:0007669"/>
    <property type="project" value="UniProtKB-UniRule"/>
</dbReference>
<evidence type="ECO:0000256" key="5">
    <source>
        <dbReference type="PROSITE-ProRule" id="PRU00176"/>
    </source>
</evidence>
<dbReference type="PANTHER" id="PTHR13976">
    <property type="entry name" value="HETEROGENEOUS NUCLEAR RIBONUCLEOPROTEIN-RELATED"/>
    <property type="match status" value="1"/>
</dbReference>
<dbReference type="InterPro" id="IPR035979">
    <property type="entry name" value="RBD_domain_sf"/>
</dbReference>
<keyword evidence="2" id="KW-0507">mRNA processing</keyword>
<dbReference type="Gene3D" id="3.30.70.330">
    <property type="match status" value="3"/>
</dbReference>
<evidence type="ECO:0000256" key="1">
    <source>
        <dbReference type="ARBA" id="ARBA00022553"/>
    </source>
</evidence>
<dbReference type="STRING" id="520822.A0A195BG70"/>
<name>A0A195BG70_9HYME</name>
<dbReference type="FunFam" id="3.30.70.330:FF:000131">
    <property type="entry name" value="Heterogeneous nuclear ribonucleoprotein h3 isoform"/>
    <property type="match status" value="1"/>
</dbReference>
<evidence type="ECO:0000256" key="2">
    <source>
        <dbReference type="ARBA" id="ARBA00022664"/>
    </source>
</evidence>
<dbReference type="EMBL" id="KQ976488">
    <property type="protein sequence ID" value="KYM83610.1"/>
    <property type="molecule type" value="Genomic_DNA"/>
</dbReference>
<keyword evidence="1" id="KW-0597">Phosphoprotein</keyword>
<evidence type="ECO:0000256" key="4">
    <source>
        <dbReference type="ARBA" id="ARBA00022884"/>
    </source>
</evidence>
<gene>
    <name evidence="8" type="ORF">ALC53_06011</name>
</gene>
<keyword evidence="8" id="KW-0687">Ribonucleoprotein</keyword>
<dbReference type="Pfam" id="PF00076">
    <property type="entry name" value="RRM_1"/>
    <property type="match status" value="3"/>
</dbReference>
<dbReference type="GO" id="GO:1990904">
    <property type="term" value="C:ribonucleoprotein complex"/>
    <property type="evidence" value="ECO:0007669"/>
    <property type="project" value="UniProtKB-KW"/>
</dbReference>